<keyword evidence="2" id="KW-1185">Reference proteome</keyword>
<dbReference type="AlphaFoldDB" id="A0AA37WQ16"/>
<dbReference type="RefSeq" id="WP_232593619.1">
    <property type="nucleotide sequence ID" value="NZ_BSPD01000062.1"/>
</dbReference>
<evidence type="ECO:0000313" key="2">
    <source>
        <dbReference type="Proteomes" id="UP001156870"/>
    </source>
</evidence>
<gene>
    <name evidence="1" type="ORF">GCM10007877_25610</name>
</gene>
<comment type="caution">
    <text evidence="1">The sequence shown here is derived from an EMBL/GenBank/DDBJ whole genome shotgun (WGS) entry which is preliminary data.</text>
</comment>
<name>A0AA37WQ16_9GAMM</name>
<accession>A0AA37WQ16</accession>
<dbReference type="Proteomes" id="UP001156870">
    <property type="component" value="Unassembled WGS sequence"/>
</dbReference>
<protein>
    <submittedName>
        <fullName evidence="1">Uncharacterized protein</fullName>
    </submittedName>
</protein>
<sequence length="610" mass="68026">MTIPIPAHRARASEAQKQGLIDITRNNPKPPQAKGLERLSDRIKDIGYISGKVTLGLALAPPALTLIAGAYVGSKALMLPVLGMAKLADAFRDLGSKQAQVKNLHSQLGAPMENGILSKNVDTPSGQKSIADIMEKYRTDLNSKVSANEMKTYINMGERIVSRLNQLKDYNGGPLVMSEVGVDETVSPNLDSARAISWFLQAKAVKDNADNSHEAILLNRGSMLMEDPDGKLFKFLKSAPNTYGRASTHFNERSEEKAYFRNTGLAGGVINLPNRIKNALSNSGKPLQAAQLGIEDFSSKFPSGKGCLLFNKLEDQDNNNQQQLFMKWETAGMPNFINPTGTHADPESGFTGKIYNRFGAFDRCIQHTFNFLKLGRSGGRWGIHRENVHKGEPKDLYKRFGDVMKSIETSQGKHKNWSMNLIAEAKIKGIDFILDVLEGLRDIDINKGLPIDRLIKEIIGFKDRQGKDLGIRRKGAEVHVQLDDADPQQKQLQRVMQDHESFVTEVNEHLSQGIQQNEADNFIKIIGERIKHWVDFYENSENPETFETIITQTNELNELKGALKASELQKQSTVEPVKEKRQGAAEEFLKTAISEIDERQSKWSNFGLDI</sequence>
<reference evidence="1 2" key="1">
    <citation type="journal article" date="2014" name="Int. J. Syst. Evol. Microbiol.">
        <title>Complete genome sequence of Corynebacterium casei LMG S-19264T (=DSM 44701T), isolated from a smear-ripened cheese.</title>
        <authorList>
            <consortium name="US DOE Joint Genome Institute (JGI-PGF)"/>
            <person name="Walter F."/>
            <person name="Albersmeier A."/>
            <person name="Kalinowski J."/>
            <person name="Ruckert C."/>
        </authorList>
    </citation>
    <scope>NUCLEOTIDE SEQUENCE [LARGE SCALE GENOMIC DNA]</scope>
    <source>
        <strain evidence="1 2">NBRC 110095</strain>
    </source>
</reference>
<evidence type="ECO:0000313" key="1">
    <source>
        <dbReference type="EMBL" id="GLS26842.1"/>
    </source>
</evidence>
<proteinExistence type="predicted"/>
<organism evidence="1 2">
    <name type="scientific">Marinibactrum halimedae</name>
    <dbReference type="NCBI Taxonomy" id="1444977"/>
    <lineage>
        <taxon>Bacteria</taxon>
        <taxon>Pseudomonadati</taxon>
        <taxon>Pseudomonadota</taxon>
        <taxon>Gammaproteobacteria</taxon>
        <taxon>Cellvibrionales</taxon>
        <taxon>Cellvibrionaceae</taxon>
        <taxon>Marinibactrum</taxon>
    </lineage>
</organism>
<dbReference type="EMBL" id="BSPD01000062">
    <property type="protein sequence ID" value="GLS26842.1"/>
    <property type="molecule type" value="Genomic_DNA"/>
</dbReference>